<dbReference type="Proteomes" id="UP000447434">
    <property type="component" value="Chromosome 2"/>
</dbReference>
<reference evidence="2" key="1">
    <citation type="journal article" date="2020" name="Nat. Commun.">
        <title>Genome sequence of the cluster root forming white lupin.</title>
        <authorList>
            <person name="Hufnagel B."/>
            <person name="Marques A."/>
            <person name="Soriano A."/>
            <person name="Marques L."/>
            <person name="Divol F."/>
            <person name="Doumas P."/>
            <person name="Sallet E."/>
            <person name="Mancinotti D."/>
            <person name="Carrere S."/>
            <person name="Marande W."/>
            <person name="Arribat S."/>
            <person name="Keller J."/>
            <person name="Huneau C."/>
            <person name="Blein T."/>
            <person name="Aime D."/>
            <person name="Laguerre M."/>
            <person name="Taylor J."/>
            <person name="Schubert V."/>
            <person name="Nelson M."/>
            <person name="Geu-Flores F."/>
            <person name="Crespi M."/>
            <person name="Gallardo-Guerrero K."/>
            <person name="Delaux P.-M."/>
            <person name="Salse J."/>
            <person name="Berges H."/>
            <person name="Guyot R."/>
            <person name="Gouzy J."/>
            <person name="Peret B."/>
        </authorList>
    </citation>
    <scope>NUCLEOTIDE SEQUENCE [LARGE SCALE GENOMIC DNA]</scope>
    <source>
        <strain evidence="2">cv. Amiga</strain>
    </source>
</reference>
<evidence type="ECO:0000313" key="1">
    <source>
        <dbReference type="EMBL" id="KAE9618992.1"/>
    </source>
</evidence>
<proteinExistence type="predicted"/>
<gene>
    <name evidence="1" type="ORF">Lalb_Chr02g0148501</name>
</gene>
<dbReference type="AlphaFoldDB" id="A0A6A4R042"/>
<protein>
    <submittedName>
        <fullName evidence="1">Uncharacterized protein</fullName>
    </submittedName>
</protein>
<keyword evidence="2" id="KW-1185">Reference proteome</keyword>
<organism evidence="1 2">
    <name type="scientific">Lupinus albus</name>
    <name type="common">White lupine</name>
    <name type="synonym">Lupinus termis</name>
    <dbReference type="NCBI Taxonomy" id="3870"/>
    <lineage>
        <taxon>Eukaryota</taxon>
        <taxon>Viridiplantae</taxon>
        <taxon>Streptophyta</taxon>
        <taxon>Embryophyta</taxon>
        <taxon>Tracheophyta</taxon>
        <taxon>Spermatophyta</taxon>
        <taxon>Magnoliopsida</taxon>
        <taxon>eudicotyledons</taxon>
        <taxon>Gunneridae</taxon>
        <taxon>Pentapetalae</taxon>
        <taxon>rosids</taxon>
        <taxon>fabids</taxon>
        <taxon>Fabales</taxon>
        <taxon>Fabaceae</taxon>
        <taxon>Papilionoideae</taxon>
        <taxon>50 kb inversion clade</taxon>
        <taxon>genistoids sensu lato</taxon>
        <taxon>core genistoids</taxon>
        <taxon>Genisteae</taxon>
        <taxon>Lupinus</taxon>
    </lineage>
</organism>
<accession>A0A6A4R042</accession>
<sequence length="81" mass="9123">MVGFTVFSFSLFKLLPQPNERVTSFLFNFSSLILFLSFLYCTKDSPQVLIPSFSFISSSNTTSSGNFLPRGHCLFLINVIL</sequence>
<comment type="caution">
    <text evidence="1">The sequence shown here is derived from an EMBL/GenBank/DDBJ whole genome shotgun (WGS) entry which is preliminary data.</text>
</comment>
<evidence type="ECO:0000313" key="2">
    <source>
        <dbReference type="Proteomes" id="UP000447434"/>
    </source>
</evidence>
<dbReference type="EMBL" id="WOCE01000002">
    <property type="protein sequence ID" value="KAE9618992.1"/>
    <property type="molecule type" value="Genomic_DNA"/>
</dbReference>
<name>A0A6A4R042_LUPAL</name>